<evidence type="ECO:0000313" key="2">
    <source>
        <dbReference type="EMBL" id="SKA06844.1"/>
    </source>
</evidence>
<dbReference type="STRING" id="28122.SAMN02745108_02397"/>
<dbReference type="AlphaFoldDB" id="A0A1T4QT31"/>
<protein>
    <submittedName>
        <fullName evidence="2">Uncharacterized protein</fullName>
    </submittedName>
</protein>
<keyword evidence="1" id="KW-0732">Signal</keyword>
<evidence type="ECO:0000313" key="3">
    <source>
        <dbReference type="Proteomes" id="UP000190449"/>
    </source>
</evidence>
<feature type="signal peptide" evidence="1">
    <location>
        <begin position="1"/>
        <end position="21"/>
    </location>
</feature>
<gene>
    <name evidence="2" type="ORF">SAMN02745108_02397</name>
</gene>
<feature type="chain" id="PRO_5012436717" evidence="1">
    <location>
        <begin position="22"/>
        <end position="201"/>
    </location>
</feature>
<dbReference type="EMBL" id="FUWU01000053">
    <property type="protein sequence ID" value="SKA06844.1"/>
    <property type="molecule type" value="Genomic_DNA"/>
</dbReference>
<sequence>MKRIQVTVVLILMFFASYSSAITLKELKNYQAAIKNACPPEAGCEDETQMQQPSESEVEEKLGVKGLCRYGGPGVCSTKKDKHCKKAEEGEYCENPPECIVITGGIGKDTCGVHSKKRRCYDGEKYLWENRGEEQPENGYLTMLGESECIYVVPLNKSGSEHFVCSGGPCKTKGNAIVLMHFGCFEASCTADAMEIYLKSK</sequence>
<dbReference type="RefSeq" id="WP_078777116.1">
    <property type="nucleotide sequence ID" value="NZ_FUWU01000053.1"/>
</dbReference>
<organism evidence="2 3">
    <name type="scientific">Fibrobacter intestinalis</name>
    <dbReference type="NCBI Taxonomy" id="28122"/>
    <lineage>
        <taxon>Bacteria</taxon>
        <taxon>Pseudomonadati</taxon>
        <taxon>Fibrobacterota</taxon>
        <taxon>Fibrobacteria</taxon>
        <taxon>Fibrobacterales</taxon>
        <taxon>Fibrobacteraceae</taxon>
        <taxon>Fibrobacter</taxon>
    </lineage>
</organism>
<evidence type="ECO:0000256" key="1">
    <source>
        <dbReference type="SAM" id="SignalP"/>
    </source>
</evidence>
<dbReference type="Proteomes" id="UP000190449">
    <property type="component" value="Unassembled WGS sequence"/>
</dbReference>
<proteinExistence type="predicted"/>
<reference evidence="2 3" key="1">
    <citation type="submission" date="2017-02" db="EMBL/GenBank/DDBJ databases">
        <authorList>
            <person name="Peterson S.W."/>
        </authorList>
    </citation>
    <scope>NUCLEOTIDE SEQUENCE [LARGE SCALE GENOMIC DNA]</scope>
    <source>
        <strain evidence="2 3">ATCC 43854</strain>
    </source>
</reference>
<name>A0A1T4QT31_9BACT</name>
<accession>A0A1T4QT31</accession>